<dbReference type="GO" id="GO:0016020">
    <property type="term" value="C:membrane"/>
    <property type="evidence" value="ECO:0007669"/>
    <property type="project" value="UniProtKB-SubCell"/>
</dbReference>
<dbReference type="HOGENOM" id="CLU_049047_3_0_1"/>
<dbReference type="GO" id="GO:0005829">
    <property type="term" value="C:cytosol"/>
    <property type="evidence" value="ECO:0007669"/>
    <property type="project" value="GOC"/>
</dbReference>
<dbReference type="GO" id="GO:0045332">
    <property type="term" value="P:phospholipid translocation"/>
    <property type="evidence" value="ECO:0007669"/>
    <property type="project" value="TreeGrafter"/>
</dbReference>
<gene>
    <name evidence="6" type="ORF">SPBR_07682</name>
</gene>
<feature type="transmembrane region" description="Helical" evidence="5">
    <location>
        <begin position="148"/>
        <end position="166"/>
    </location>
</feature>
<reference evidence="6 7" key="1">
    <citation type="journal article" date="2014" name="BMC Genomics">
        <title>Comparative genomics of the major fungal agents of human and animal Sporotrichosis: Sporothrix schenckii and Sporothrix brasiliensis.</title>
        <authorList>
            <person name="Teixeira M.M."/>
            <person name="de Almeida L.G."/>
            <person name="Kubitschek-Barreira P."/>
            <person name="Alves F.L."/>
            <person name="Kioshima E.S."/>
            <person name="Abadio A.K."/>
            <person name="Fernandes L."/>
            <person name="Derengowski L.S."/>
            <person name="Ferreira K.S."/>
            <person name="Souza R.C."/>
            <person name="Ruiz J.C."/>
            <person name="de Andrade N.C."/>
            <person name="Paes H.C."/>
            <person name="Nicola A.M."/>
            <person name="Albuquerque P."/>
            <person name="Gerber A.L."/>
            <person name="Martins V.P."/>
            <person name="Peconick L.D."/>
            <person name="Neto A.V."/>
            <person name="Chaucanez C.B."/>
            <person name="Silva P.A."/>
            <person name="Cunha O.L."/>
            <person name="de Oliveira F.F."/>
            <person name="dos Santos T.C."/>
            <person name="Barros A.L."/>
            <person name="Soares M.A."/>
            <person name="de Oliveira L.M."/>
            <person name="Marini M.M."/>
            <person name="Villalobos-Duno H."/>
            <person name="Cunha M.M."/>
            <person name="de Hoog S."/>
            <person name="da Silveira J.F."/>
            <person name="Henrissat B."/>
            <person name="Nino-Vega G.A."/>
            <person name="Cisalpino P.S."/>
            <person name="Mora-Montes H.M."/>
            <person name="Almeida S.R."/>
            <person name="Stajich J.E."/>
            <person name="Lopes-Bezerra L.M."/>
            <person name="Vasconcelos A.T."/>
            <person name="Felipe M.S."/>
        </authorList>
    </citation>
    <scope>NUCLEOTIDE SEQUENCE [LARGE SCALE GENOMIC DNA]</scope>
    <source>
        <strain evidence="6 7">5110</strain>
    </source>
</reference>
<dbReference type="Gene3D" id="1.20.1280.290">
    <property type="match status" value="1"/>
</dbReference>
<keyword evidence="7" id="KW-1185">Reference proteome</keyword>
<evidence type="ECO:0000256" key="1">
    <source>
        <dbReference type="ARBA" id="ARBA00004141"/>
    </source>
</evidence>
<evidence type="ECO:0000313" key="6">
    <source>
        <dbReference type="EMBL" id="KIH88393.1"/>
    </source>
</evidence>
<dbReference type="InterPro" id="IPR052241">
    <property type="entry name" value="SLC66/Scramblase_ANY1"/>
</dbReference>
<feature type="transmembrane region" description="Helical" evidence="5">
    <location>
        <begin position="172"/>
        <end position="193"/>
    </location>
</feature>
<dbReference type="VEuPathDB" id="FungiDB:SPBR_07682"/>
<feature type="transmembrane region" description="Helical" evidence="5">
    <location>
        <begin position="69"/>
        <end position="87"/>
    </location>
</feature>
<dbReference type="AlphaFoldDB" id="A0A0C2FBD1"/>
<evidence type="ECO:0000313" key="7">
    <source>
        <dbReference type="Proteomes" id="UP000031575"/>
    </source>
</evidence>
<dbReference type="RefSeq" id="XP_040616403.1">
    <property type="nucleotide sequence ID" value="XM_040765936.1"/>
</dbReference>
<dbReference type="PANTHER" id="PTHR14856:SF9">
    <property type="entry name" value="PQ-LOOP REPEAT-CONTAINING PROTEIN 1"/>
    <property type="match status" value="1"/>
</dbReference>
<dbReference type="GO" id="GO:0005802">
    <property type="term" value="C:trans-Golgi network"/>
    <property type="evidence" value="ECO:0007669"/>
    <property type="project" value="TreeGrafter"/>
</dbReference>
<dbReference type="PANTHER" id="PTHR14856">
    <property type="entry name" value="PQ-LOOP REPEAT-CONTAINING PROTEIN 1-LIKE PROTEIN"/>
    <property type="match status" value="1"/>
</dbReference>
<protein>
    <recommendedName>
        <fullName evidence="8">PQ loop repeat protein</fullName>
    </recommendedName>
</protein>
<keyword evidence="4 5" id="KW-0472">Membrane</keyword>
<keyword evidence="2 5" id="KW-0812">Transmembrane</keyword>
<dbReference type="Pfam" id="PF04193">
    <property type="entry name" value="PQ-loop"/>
    <property type="match status" value="1"/>
</dbReference>
<comment type="subcellular location">
    <subcellularLocation>
        <location evidence="1">Membrane</location>
        <topology evidence="1">Multi-pass membrane protein</topology>
    </subcellularLocation>
</comment>
<sequence>MGFFTTLAGYAAPLFLVLSPIFSYGDQALSMSRKRSSAGFSLDIPLIMLVASLLRIFYYPGAHFDKALLVQSILMVAVQLVLLKIALDNRPLPSGKTGEAPFAGLDGRTRSVSFSMTSASNSPTGGGGGGLFANRPYNFWQWRSPKPYWQFLLYMFLTLLALQVLLSPFPDLYGAYSVLIGYVGLSVEATLPLPQIRANMRARSCRGFRVSVLASWLAGDAMKMFWFFTSTTEIPWAFKLCGLFQAVCDSILGIQYFVYGDGTSSARDTDGGGPGIMLKEKEAAFRSAAASILPNAR</sequence>
<evidence type="ECO:0000256" key="3">
    <source>
        <dbReference type="ARBA" id="ARBA00022989"/>
    </source>
</evidence>
<accession>A0A0C2FBD1</accession>
<dbReference type="Proteomes" id="UP000031575">
    <property type="component" value="Unassembled WGS sequence"/>
</dbReference>
<evidence type="ECO:0000256" key="4">
    <source>
        <dbReference type="ARBA" id="ARBA00023136"/>
    </source>
</evidence>
<feature type="transmembrane region" description="Helical" evidence="5">
    <location>
        <begin position="6"/>
        <end position="25"/>
    </location>
</feature>
<proteinExistence type="predicted"/>
<comment type="caution">
    <text evidence="6">The sequence shown here is derived from an EMBL/GenBank/DDBJ whole genome shotgun (WGS) entry which is preliminary data.</text>
</comment>
<dbReference type="EMBL" id="AWTV01000009">
    <property type="protein sequence ID" value="KIH88393.1"/>
    <property type="molecule type" value="Genomic_DNA"/>
</dbReference>
<evidence type="ECO:0000256" key="5">
    <source>
        <dbReference type="SAM" id="Phobius"/>
    </source>
</evidence>
<dbReference type="GeneID" id="63680857"/>
<organism evidence="6 7">
    <name type="scientific">Sporothrix brasiliensis 5110</name>
    <dbReference type="NCBI Taxonomy" id="1398154"/>
    <lineage>
        <taxon>Eukaryota</taxon>
        <taxon>Fungi</taxon>
        <taxon>Dikarya</taxon>
        <taxon>Ascomycota</taxon>
        <taxon>Pezizomycotina</taxon>
        <taxon>Sordariomycetes</taxon>
        <taxon>Sordariomycetidae</taxon>
        <taxon>Ophiostomatales</taxon>
        <taxon>Ophiostomataceae</taxon>
        <taxon>Sporothrix</taxon>
    </lineage>
</organism>
<name>A0A0C2FBD1_9PEZI</name>
<evidence type="ECO:0008006" key="8">
    <source>
        <dbReference type="Google" id="ProtNLM"/>
    </source>
</evidence>
<dbReference type="GO" id="GO:0042147">
    <property type="term" value="P:retrograde transport, endosome to Golgi"/>
    <property type="evidence" value="ECO:0007669"/>
    <property type="project" value="TreeGrafter"/>
</dbReference>
<keyword evidence="3 5" id="KW-1133">Transmembrane helix</keyword>
<dbReference type="InterPro" id="IPR006603">
    <property type="entry name" value="PQ-loop_rpt"/>
</dbReference>
<feature type="transmembrane region" description="Helical" evidence="5">
    <location>
        <begin position="37"/>
        <end position="57"/>
    </location>
</feature>
<evidence type="ECO:0000256" key="2">
    <source>
        <dbReference type="ARBA" id="ARBA00022692"/>
    </source>
</evidence>
<dbReference type="OrthoDB" id="292213at2759"/>
<dbReference type="GO" id="GO:0005768">
    <property type="term" value="C:endosome"/>
    <property type="evidence" value="ECO:0007669"/>
    <property type="project" value="TreeGrafter"/>
</dbReference>